<protein>
    <submittedName>
        <fullName evidence="1">Uncharacterized protein</fullName>
    </submittedName>
</protein>
<sequence>MEKKRTGENLQRYLSVVLIHHCSKFGAGGFKHDIALLMWLQRWSEEPAVTSVKSYWRKSNLSYVSTSMKFIKGIELAKNN</sequence>
<dbReference type="OrthoDB" id="261614at2759"/>
<evidence type="ECO:0000313" key="1">
    <source>
        <dbReference type="EMBL" id="GBO11845.1"/>
    </source>
</evidence>
<proteinExistence type="predicted"/>
<evidence type="ECO:0000313" key="2">
    <source>
        <dbReference type="Proteomes" id="UP000499080"/>
    </source>
</evidence>
<keyword evidence="2" id="KW-1185">Reference proteome</keyword>
<organism evidence="1 2">
    <name type="scientific">Araneus ventricosus</name>
    <name type="common">Orbweaver spider</name>
    <name type="synonym">Epeira ventricosa</name>
    <dbReference type="NCBI Taxonomy" id="182803"/>
    <lineage>
        <taxon>Eukaryota</taxon>
        <taxon>Metazoa</taxon>
        <taxon>Ecdysozoa</taxon>
        <taxon>Arthropoda</taxon>
        <taxon>Chelicerata</taxon>
        <taxon>Arachnida</taxon>
        <taxon>Araneae</taxon>
        <taxon>Araneomorphae</taxon>
        <taxon>Entelegynae</taxon>
        <taxon>Araneoidea</taxon>
        <taxon>Araneidae</taxon>
        <taxon>Araneus</taxon>
    </lineage>
</organism>
<dbReference type="EMBL" id="BGPR01036576">
    <property type="protein sequence ID" value="GBO11845.1"/>
    <property type="molecule type" value="Genomic_DNA"/>
</dbReference>
<dbReference type="Proteomes" id="UP000499080">
    <property type="component" value="Unassembled WGS sequence"/>
</dbReference>
<dbReference type="AlphaFoldDB" id="A0A4Y2UFL6"/>
<reference evidence="1 2" key="1">
    <citation type="journal article" date="2019" name="Sci. Rep.">
        <title>Orb-weaving spider Araneus ventricosus genome elucidates the spidroin gene catalogue.</title>
        <authorList>
            <person name="Kono N."/>
            <person name="Nakamura H."/>
            <person name="Ohtoshi R."/>
            <person name="Moran D.A.P."/>
            <person name="Shinohara A."/>
            <person name="Yoshida Y."/>
            <person name="Fujiwara M."/>
            <person name="Mori M."/>
            <person name="Tomita M."/>
            <person name="Arakawa K."/>
        </authorList>
    </citation>
    <scope>NUCLEOTIDE SEQUENCE [LARGE SCALE GENOMIC DNA]</scope>
</reference>
<name>A0A4Y2UFL6_ARAVE</name>
<accession>A0A4Y2UFL6</accession>
<gene>
    <name evidence="1" type="ORF">AVEN_73387_1</name>
</gene>
<comment type="caution">
    <text evidence="1">The sequence shown here is derived from an EMBL/GenBank/DDBJ whole genome shotgun (WGS) entry which is preliminary data.</text>
</comment>